<organism evidence="1 2">
    <name type="scientific">Nonomuraea dietziae</name>
    <dbReference type="NCBI Taxonomy" id="65515"/>
    <lineage>
        <taxon>Bacteria</taxon>
        <taxon>Bacillati</taxon>
        <taxon>Actinomycetota</taxon>
        <taxon>Actinomycetes</taxon>
        <taxon>Streptosporangiales</taxon>
        <taxon>Streptosporangiaceae</taxon>
        <taxon>Nonomuraea</taxon>
    </lineage>
</organism>
<evidence type="ECO:0000313" key="1">
    <source>
        <dbReference type="EMBL" id="MBB3733913.1"/>
    </source>
</evidence>
<proteinExistence type="predicted"/>
<dbReference type="Proteomes" id="UP000579945">
    <property type="component" value="Unassembled WGS sequence"/>
</dbReference>
<dbReference type="EMBL" id="JACIBV010000003">
    <property type="protein sequence ID" value="MBB3733913.1"/>
    <property type="molecule type" value="Genomic_DNA"/>
</dbReference>
<gene>
    <name evidence="1" type="ORF">FHR33_009866</name>
</gene>
<reference evidence="1 2" key="1">
    <citation type="submission" date="2020-08" db="EMBL/GenBank/DDBJ databases">
        <title>Sequencing the genomes of 1000 actinobacteria strains.</title>
        <authorList>
            <person name="Klenk H.-P."/>
        </authorList>
    </citation>
    <scope>NUCLEOTIDE SEQUENCE [LARGE SCALE GENOMIC DNA]</scope>
    <source>
        <strain evidence="1 2">DSM 44320</strain>
    </source>
</reference>
<dbReference type="GeneID" id="95395821"/>
<protein>
    <submittedName>
        <fullName evidence="1">Uncharacterized protein</fullName>
    </submittedName>
</protein>
<dbReference type="RefSeq" id="WP_183662694.1">
    <property type="nucleotide sequence ID" value="NZ_BAAAXX010000179.1"/>
</dbReference>
<evidence type="ECO:0000313" key="2">
    <source>
        <dbReference type="Proteomes" id="UP000579945"/>
    </source>
</evidence>
<accession>A0A7W5YG97</accession>
<dbReference type="AlphaFoldDB" id="A0A7W5YG97"/>
<keyword evidence="2" id="KW-1185">Reference proteome</keyword>
<name>A0A7W5YG97_9ACTN</name>
<sequence length="118" mass="13247">MVITWMNWVQAALTSLLVIRMVVVGFFQPVRGRLFCWAMFTRGSYITFTFTGYDDAGVRKTVDVLDMVSPHNPGVTPRRLERMAAYLELSLDHVSGEGALMDVAGTRAIRVERGCVVF</sequence>
<comment type="caution">
    <text evidence="1">The sequence shown here is derived from an EMBL/GenBank/DDBJ whole genome shotgun (WGS) entry which is preliminary data.</text>
</comment>